<protein>
    <submittedName>
        <fullName evidence="2">Chemotaxis protein CheW</fullName>
    </submittedName>
</protein>
<dbReference type="SUPFAM" id="SSF50341">
    <property type="entry name" value="CheW-like"/>
    <property type="match status" value="1"/>
</dbReference>
<dbReference type="GO" id="GO:0006935">
    <property type="term" value="P:chemotaxis"/>
    <property type="evidence" value="ECO:0007669"/>
    <property type="project" value="InterPro"/>
</dbReference>
<keyword evidence="3" id="KW-1185">Reference proteome</keyword>
<dbReference type="InterPro" id="IPR039315">
    <property type="entry name" value="CheW"/>
</dbReference>
<dbReference type="PANTHER" id="PTHR22617">
    <property type="entry name" value="CHEMOTAXIS SENSOR HISTIDINE KINASE-RELATED"/>
    <property type="match status" value="1"/>
</dbReference>
<sequence length="203" mass="22713">MLLQIKRIFYLSGDAPGSQVSLPHQDDTANGYINDVTDEGSIQSPGIQYIGFKLHKEEFLLPMSLVREIIMLTTITFVPSAKFLMEGIIALRGEIMPVLNLRRFLKFVRGKADSTTRVIILHCDFGGFGIIVDDITEFVRLQPTEVESIPQNFFPAEYRILSGVSRVGDRIRGIIDLEKIVSEMTIGLKEESANGEEEAPSDH</sequence>
<dbReference type="Gene3D" id="2.40.50.180">
    <property type="entry name" value="CheA-289, Domain 4"/>
    <property type="match status" value="1"/>
</dbReference>
<dbReference type="EMBL" id="QOVW01000073">
    <property type="protein sequence ID" value="RDB35854.1"/>
    <property type="molecule type" value="Genomic_DNA"/>
</dbReference>
<evidence type="ECO:0000313" key="3">
    <source>
        <dbReference type="Proteomes" id="UP000253934"/>
    </source>
</evidence>
<feature type="domain" description="CheW-like" evidence="1">
    <location>
        <begin position="46"/>
        <end position="186"/>
    </location>
</feature>
<dbReference type="GO" id="GO:0007165">
    <property type="term" value="P:signal transduction"/>
    <property type="evidence" value="ECO:0007669"/>
    <property type="project" value="InterPro"/>
</dbReference>
<reference evidence="2" key="1">
    <citation type="submission" date="2018-04" db="EMBL/GenBank/DDBJ databases">
        <title>Draft genome sequence of the Candidatus Spirobacillus cienkowskii, a pathogen of freshwater Daphnia species, reconstructed from hemolymph metagenomic reads.</title>
        <authorList>
            <person name="Bresciani L."/>
            <person name="Lemos L.N."/>
            <person name="Wale N."/>
            <person name="Lin J.Y."/>
            <person name="Fernandes G.R."/>
            <person name="Duffy M.A."/>
            <person name="Rodrigues J.M."/>
        </authorList>
    </citation>
    <scope>NUCLEOTIDE SEQUENCE [LARGE SCALE GENOMIC DNA]</scope>
    <source>
        <strain evidence="2">Binning01</strain>
    </source>
</reference>
<dbReference type="Proteomes" id="UP000253934">
    <property type="component" value="Unassembled WGS sequence"/>
</dbReference>
<dbReference type="GO" id="GO:0005829">
    <property type="term" value="C:cytosol"/>
    <property type="evidence" value="ECO:0007669"/>
    <property type="project" value="TreeGrafter"/>
</dbReference>
<comment type="caution">
    <text evidence="2">The sequence shown here is derived from an EMBL/GenBank/DDBJ whole genome shotgun (WGS) entry which is preliminary data.</text>
</comment>
<dbReference type="Pfam" id="PF01584">
    <property type="entry name" value="CheW"/>
    <property type="match status" value="1"/>
</dbReference>
<organism evidence="2 3">
    <name type="scientific">Spirobacillus cienkowskii</name>
    <dbReference type="NCBI Taxonomy" id="495820"/>
    <lineage>
        <taxon>Bacteria</taxon>
        <taxon>Pseudomonadati</taxon>
        <taxon>Bdellovibrionota</taxon>
        <taxon>Oligoflexia</taxon>
        <taxon>Silvanigrellales</taxon>
        <taxon>Spirobacillus</taxon>
    </lineage>
</organism>
<accession>A0A369KVW3</accession>
<name>A0A369KVW3_9BACT</name>
<evidence type="ECO:0000313" key="2">
    <source>
        <dbReference type="EMBL" id="RDB35854.1"/>
    </source>
</evidence>
<evidence type="ECO:0000259" key="1">
    <source>
        <dbReference type="PROSITE" id="PS50851"/>
    </source>
</evidence>
<gene>
    <name evidence="2" type="ORF">DCC88_08100</name>
</gene>
<dbReference type="Gene3D" id="2.30.30.40">
    <property type="entry name" value="SH3 Domains"/>
    <property type="match status" value="1"/>
</dbReference>
<dbReference type="SMART" id="SM00260">
    <property type="entry name" value="CheW"/>
    <property type="match status" value="1"/>
</dbReference>
<dbReference type="InterPro" id="IPR002545">
    <property type="entry name" value="CheW-lke_dom"/>
</dbReference>
<dbReference type="AlphaFoldDB" id="A0A369KVW3"/>
<dbReference type="PANTHER" id="PTHR22617:SF23">
    <property type="entry name" value="CHEMOTAXIS PROTEIN CHEW"/>
    <property type="match status" value="1"/>
</dbReference>
<dbReference type="InterPro" id="IPR036061">
    <property type="entry name" value="CheW-like_dom_sf"/>
</dbReference>
<proteinExistence type="predicted"/>
<dbReference type="PROSITE" id="PS50851">
    <property type="entry name" value="CHEW"/>
    <property type="match status" value="1"/>
</dbReference>